<keyword evidence="1" id="KW-0732">Signal</keyword>
<dbReference type="PANTHER" id="PTHR46995:SF6">
    <property type="entry name" value="POLLEN OLE E 1 ALLERGEN AND EXTENSIN FAMILY PROTEIN"/>
    <property type="match status" value="1"/>
</dbReference>
<feature type="chain" id="PRO_5014454373" evidence="1">
    <location>
        <begin position="24"/>
        <end position="176"/>
    </location>
</feature>
<dbReference type="Gramene" id="Tp57577_TGAC_v2_mRNA16151">
    <property type="protein sequence ID" value="Tp57577_TGAC_v2_mRNA16151"/>
    <property type="gene ID" value="Tp57577_TGAC_v2_gene15627"/>
</dbReference>
<evidence type="ECO:0000313" key="3">
    <source>
        <dbReference type="Proteomes" id="UP000236291"/>
    </source>
</evidence>
<name>A0A2K3L805_TRIPR</name>
<evidence type="ECO:0000256" key="1">
    <source>
        <dbReference type="SAM" id="SignalP"/>
    </source>
</evidence>
<dbReference type="AlphaFoldDB" id="A0A2K3L805"/>
<dbReference type="Proteomes" id="UP000236291">
    <property type="component" value="Unassembled WGS sequence"/>
</dbReference>
<dbReference type="Pfam" id="PF01190">
    <property type="entry name" value="Pollen_Ole_e_1"/>
    <property type="match status" value="1"/>
</dbReference>
<reference evidence="2 3" key="2">
    <citation type="journal article" date="2017" name="Front. Plant Sci.">
        <title>Gene Classification and Mining of Molecular Markers Useful in Red Clover (Trifolium pratense) Breeding.</title>
        <authorList>
            <person name="Istvanek J."/>
            <person name="Dluhosova J."/>
            <person name="Dluhos P."/>
            <person name="Patkova L."/>
            <person name="Nedelnik J."/>
            <person name="Repkova J."/>
        </authorList>
    </citation>
    <scope>NUCLEOTIDE SEQUENCE [LARGE SCALE GENOMIC DNA]</scope>
    <source>
        <strain evidence="3">cv. Tatra</strain>
        <tissue evidence="2">Young leaves</tissue>
    </source>
</reference>
<protein>
    <submittedName>
        <fullName evidence="2">Olee1-like protein</fullName>
    </submittedName>
</protein>
<dbReference type="PANTHER" id="PTHR46995">
    <property type="entry name" value="OS09G0508200 PROTEIN"/>
    <property type="match status" value="1"/>
</dbReference>
<proteinExistence type="predicted"/>
<reference evidence="2 3" key="1">
    <citation type="journal article" date="2014" name="Am. J. Bot.">
        <title>Genome assembly and annotation for red clover (Trifolium pratense; Fabaceae).</title>
        <authorList>
            <person name="Istvanek J."/>
            <person name="Jaros M."/>
            <person name="Krenek A."/>
            <person name="Repkova J."/>
        </authorList>
    </citation>
    <scope>NUCLEOTIDE SEQUENCE [LARGE SCALE GENOMIC DNA]</scope>
    <source>
        <strain evidence="3">cv. Tatra</strain>
        <tissue evidence="2">Young leaves</tissue>
    </source>
</reference>
<dbReference type="OrthoDB" id="1588785at2759"/>
<accession>A0A2K3L805</accession>
<gene>
    <name evidence="2" type="ORF">L195_g030593</name>
</gene>
<dbReference type="EMBL" id="ASHM01027867">
    <property type="protein sequence ID" value="PNX74667.1"/>
    <property type="molecule type" value="Genomic_DNA"/>
</dbReference>
<evidence type="ECO:0000313" key="2">
    <source>
        <dbReference type="EMBL" id="PNX74667.1"/>
    </source>
</evidence>
<dbReference type="STRING" id="57577.A0A2K3L805"/>
<sequence>MDPIGFFLLLTSLLFSYPFVLIAQSPTTTTTISVVGFVYCDTCSTGTFSKHSYFLPGVEVHIDCRFRATSPKTNEQISFSVNRTTDREGAYKLDVASVDGINCESGVEDDNSQIVSLCEASLIGTSSSSYSCNVPFLKSTRSSEVSKEENNLCIYSLGALSYKPPEDMINTTLCSN</sequence>
<feature type="signal peptide" evidence="1">
    <location>
        <begin position="1"/>
        <end position="23"/>
    </location>
</feature>
<organism evidence="2 3">
    <name type="scientific">Trifolium pratense</name>
    <name type="common">Red clover</name>
    <dbReference type="NCBI Taxonomy" id="57577"/>
    <lineage>
        <taxon>Eukaryota</taxon>
        <taxon>Viridiplantae</taxon>
        <taxon>Streptophyta</taxon>
        <taxon>Embryophyta</taxon>
        <taxon>Tracheophyta</taxon>
        <taxon>Spermatophyta</taxon>
        <taxon>Magnoliopsida</taxon>
        <taxon>eudicotyledons</taxon>
        <taxon>Gunneridae</taxon>
        <taxon>Pentapetalae</taxon>
        <taxon>rosids</taxon>
        <taxon>fabids</taxon>
        <taxon>Fabales</taxon>
        <taxon>Fabaceae</taxon>
        <taxon>Papilionoideae</taxon>
        <taxon>50 kb inversion clade</taxon>
        <taxon>NPAAA clade</taxon>
        <taxon>Hologalegina</taxon>
        <taxon>IRL clade</taxon>
        <taxon>Trifolieae</taxon>
        <taxon>Trifolium</taxon>
    </lineage>
</organism>
<comment type="caution">
    <text evidence="2">The sequence shown here is derived from an EMBL/GenBank/DDBJ whole genome shotgun (WGS) entry which is preliminary data.</text>
</comment>